<evidence type="ECO:0000313" key="2">
    <source>
        <dbReference type="Proteomes" id="UP000008694"/>
    </source>
</evidence>
<name>D7MWE7_ARALL</name>
<dbReference type="STRING" id="81972.D7MWE7"/>
<protein>
    <submittedName>
        <fullName evidence="1">Uncharacterized protein</fullName>
    </submittedName>
</protein>
<evidence type="ECO:0000313" key="1">
    <source>
        <dbReference type="EMBL" id="EFH39134.1"/>
    </source>
</evidence>
<dbReference type="HOGENOM" id="CLU_053767_0_1_1"/>
<dbReference type="InterPro" id="IPR006462">
    <property type="entry name" value="MS5"/>
</dbReference>
<dbReference type="Proteomes" id="UP000008694">
    <property type="component" value="Unassembled WGS sequence"/>
</dbReference>
<gene>
    <name evidence="1" type="ORF">ARALYDRAFT_920182</name>
</gene>
<dbReference type="OrthoDB" id="1034349at2759"/>
<dbReference type="EMBL" id="GL348793">
    <property type="protein sequence ID" value="EFH39134.1"/>
    <property type="molecule type" value="Genomic_DNA"/>
</dbReference>
<dbReference type="PANTHER" id="PTHR31260">
    <property type="entry name" value="CYSTATIN/MONELLIN SUPERFAMILY PROTEIN"/>
    <property type="match status" value="1"/>
</dbReference>
<sequence length="315" mass="36193">MTTSWFEDAQAFLRGQNEYWRQVNESEGFDLEGILAPPGTTGLMIHNCKDGFGFRVDYRVDLYAKLGLHRYNMLKGTNFQLDELIKFNMLMNMVSAYHITLVASDPASGSVLTFQVKVEEHMVNRLNVTVSIARPKGTIEPLPLLDDLKADRAHHELHDDDGLSQWPSEDAFNDTKRFYMVEESELQDTDWIRLYLELVLCSKDRRLRASDLSMLKIVKVAVETSDEDVEPPNERLNAKTASFYITFHLAIWGIREDVERRAIVRRVLSRTGNLILLDTLTPFKKDTGLNKRIMEASMADRLAATTNPSMFRSRR</sequence>
<dbReference type="AlphaFoldDB" id="D7MWE7"/>
<dbReference type="Gramene" id="scaffold_10800006.1">
    <property type="protein sequence ID" value="scaffold_10800006.1"/>
    <property type="gene ID" value="scaffold_10800006.1"/>
</dbReference>
<accession>D7MWE7</accession>
<dbReference type="Pfam" id="PF04776">
    <property type="entry name" value="protein_MS5"/>
    <property type="match status" value="1"/>
</dbReference>
<organism evidence="2">
    <name type="scientific">Arabidopsis lyrata subsp. lyrata</name>
    <name type="common">Lyre-leaved rock-cress</name>
    <dbReference type="NCBI Taxonomy" id="81972"/>
    <lineage>
        <taxon>Eukaryota</taxon>
        <taxon>Viridiplantae</taxon>
        <taxon>Streptophyta</taxon>
        <taxon>Embryophyta</taxon>
        <taxon>Tracheophyta</taxon>
        <taxon>Spermatophyta</taxon>
        <taxon>Magnoliopsida</taxon>
        <taxon>eudicotyledons</taxon>
        <taxon>Gunneridae</taxon>
        <taxon>Pentapetalae</taxon>
        <taxon>rosids</taxon>
        <taxon>malvids</taxon>
        <taxon>Brassicales</taxon>
        <taxon>Brassicaceae</taxon>
        <taxon>Camelineae</taxon>
        <taxon>Arabidopsis</taxon>
    </lineage>
</organism>
<dbReference type="PANTHER" id="PTHR31260:SF35">
    <property type="entry name" value="MALECTIN-LIKE DOMAIN-CONTAINING PROTEIN"/>
    <property type="match status" value="1"/>
</dbReference>
<dbReference type="KEGG" id="aly:9298953"/>
<dbReference type="NCBIfam" id="TIGR01572">
    <property type="entry name" value="A_thl_para_3677"/>
    <property type="match status" value="1"/>
</dbReference>
<keyword evidence="2" id="KW-1185">Reference proteome</keyword>
<proteinExistence type="predicted"/>
<reference evidence="2" key="1">
    <citation type="journal article" date="2011" name="Nat. Genet.">
        <title>The Arabidopsis lyrata genome sequence and the basis of rapid genome size change.</title>
        <authorList>
            <person name="Hu T.T."/>
            <person name="Pattyn P."/>
            <person name="Bakker E.G."/>
            <person name="Cao J."/>
            <person name="Cheng J.-F."/>
            <person name="Clark R.M."/>
            <person name="Fahlgren N."/>
            <person name="Fawcett J.A."/>
            <person name="Grimwood J."/>
            <person name="Gundlach H."/>
            <person name="Haberer G."/>
            <person name="Hollister J.D."/>
            <person name="Ossowski S."/>
            <person name="Ottilar R.P."/>
            <person name="Salamov A.A."/>
            <person name="Schneeberger K."/>
            <person name="Spannagl M."/>
            <person name="Wang X."/>
            <person name="Yang L."/>
            <person name="Nasrallah M.E."/>
            <person name="Bergelson J."/>
            <person name="Carrington J.C."/>
            <person name="Gaut B.S."/>
            <person name="Schmutz J."/>
            <person name="Mayer K.F.X."/>
            <person name="Van de Peer Y."/>
            <person name="Grigoriev I.V."/>
            <person name="Nordborg M."/>
            <person name="Weigel D."/>
            <person name="Guo Y.-L."/>
        </authorList>
    </citation>
    <scope>NUCLEOTIDE SEQUENCE [LARGE SCALE GENOMIC DNA]</scope>
    <source>
        <strain evidence="2">cv. MN47</strain>
    </source>
</reference>